<accession>A0ABT7BS28</accession>
<dbReference type="PANTHER" id="PTHR23416">
    <property type="entry name" value="SIALIC ACID SYNTHASE-RELATED"/>
    <property type="match status" value="1"/>
</dbReference>
<protein>
    <submittedName>
        <fullName evidence="4">Hormogonium polysaccharide biosynthesis acetyltransferase HpsU</fullName>
    </submittedName>
</protein>
<dbReference type="SUPFAM" id="SSF51161">
    <property type="entry name" value="Trimeric LpxA-like enzymes"/>
    <property type="match status" value="1"/>
</dbReference>
<evidence type="ECO:0000256" key="1">
    <source>
        <dbReference type="ARBA" id="ARBA00007274"/>
    </source>
</evidence>
<keyword evidence="2" id="KW-0808">Transferase</keyword>
<dbReference type="RefSeq" id="WP_283756646.1">
    <property type="nucleotide sequence ID" value="NZ_JAQOSQ010000001.1"/>
</dbReference>
<keyword evidence="3" id="KW-0812">Transmembrane</keyword>
<keyword evidence="5" id="KW-1185">Reference proteome</keyword>
<dbReference type="CDD" id="cd05825">
    <property type="entry name" value="LbH_wcaF_like"/>
    <property type="match status" value="1"/>
</dbReference>
<evidence type="ECO:0000313" key="5">
    <source>
        <dbReference type="Proteomes" id="UP001232992"/>
    </source>
</evidence>
<feature type="transmembrane region" description="Helical" evidence="3">
    <location>
        <begin position="38"/>
        <end position="56"/>
    </location>
</feature>
<dbReference type="Proteomes" id="UP001232992">
    <property type="component" value="Unassembled WGS sequence"/>
</dbReference>
<comment type="caution">
    <text evidence="4">The sequence shown here is derived from an EMBL/GenBank/DDBJ whole genome shotgun (WGS) entry which is preliminary data.</text>
</comment>
<dbReference type="EMBL" id="JAQOSQ010000001">
    <property type="protein sequence ID" value="MDJ1181997.1"/>
    <property type="molecule type" value="Genomic_DNA"/>
</dbReference>
<evidence type="ECO:0000256" key="3">
    <source>
        <dbReference type="SAM" id="Phobius"/>
    </source>
</evidence>
<dbReference type="InterPro" id="IPR011004">
    <property type="entry name" value="Trimer_LpxA-like_sf"/>
</dbReference>
<dbReference type="InterPro" id="IPR051159">
    <property type="entry name" value="Hexapeptide_acetyltransf"/>
</dbReference>
<dbReference type="PANTHER" id="PTHR23416:SF23">
    <property type="entry name" value="ACETYLTRANSFERASE C18B11.09C-RELATED"/>
    <property type="match status" value="1"/>
</dbReference>
<dbReference type="NCBIfam" id="NF007797">
    <property type="entry name" value="PRK10502.1"/>
    <property type="match status" value="1"/>
</dbReference>
<evidence type="ECO:0000313" key="4">
    <source>
        <dbReference type="EMBL" id="MDJ1181997.1"/>
    </source>
</evidence>
<evidence type="ECO:0000256" key="2">
    <source>
        <dbReference type="ARBA" id="ARBA00022679"/>
    </source>
</evidence>
<comment type="similarity">
    <text evidence="1">Belongs to the transferase hexapeptide repeat family.</text>
</comment>
<dbReference type="Gene3D" id="2.160.10.10">
    <property type="entry name" value="Hexapeptide repeat proteins"/>
    <property type="match status" value="1"/>
</dbReference>
<organism evidence="4 5">
    <name type="scientific">Roseofilum casamattae BLCC-M143</name>
    <dbReference type="NCBI Taxonomy" id="3022442"/>
    <lineage>
        <taxon>Bacteria</taxon>
        <taxon>Bacillati</taxon>
        <taxon>Cyanobacteriota</taxon>
        <taxon>Cyanophyceae</taxon>
        <taxon>Desertifilales</taxon>
        <taxon>Desertifilaceae</taxon>
        <taxon>Roseofilum</taxon>
        <taxon>Roseofilum casamattae</taxon>
    </lineage>
</organism>
<name>A0ABT7BS28_9CYAN</name>
<dbReference type="NCBIfam" id="NF038307">
    <property type="entry name" value="EPS_acetyl_HpsU"/>
    <property type="match status" value="1"/>
</dbReference>
<keyword evidence="3" id="KW-1133">Transmembrane helix</keyword>
<reference evidence="4 5" key="1">
    <citation type="submission" date="2023-01" db="EMBL/GenBank/DDBJ databases">
        <title>Novel diversity within Roseofilum (Cyanobacteria; Desertifilaceae) from marine benthic mats with descriptions of four novel species.</title>
        <authorList>
            <person name="Wang Y."/>
            <person name="Berthold D.E."/>
            <person name="Hu J."/>
            <person name="Lefler F.W."/>
            <person name="Laughinghouse H.D. IV."/>
        </authorList>
    </citation>
    <scope>NUCLEOTIDE SEQUENCE [LARGE SCALE GENOMIC DNA]</scope>
    <source>
        <strain evidence="4 5">BLCC-M143</strain>
    </source>
</reference>
<keyword evidence="3" id="KW-0472">Membrane</keyword>
<gene>
    <name evidence="4" type="primary">hpsU</name>
    <name evidence="4" type="ORF">PMH09_02205</name>
</gene>
<sequence length="203" mass="22669">MSSLPSNPEPESSIDINSTSWVDLRQYSQAGFDRGRPAWYIVLWWLIQGVVFPLTLHNAHGIRVRLLRWFGAQIGDGVVIRPSARFTYPWKVEIGDYSWIGEDVVFYSLETIKIGRHCVISQKSYLCTGSHNIEDSSFPLVTSPICMGNGVWVATDCFVAPGVEIGSNTVVGARSSVFRSLPAAYICWGTPAKPRTPRIFDRT</sequence>
<proteinExistence type="inferred from homology"/>